<dbReference type="AlphaFoldDB" id="A0AAD3XWX3"/>
<name>A0AAD3XWX3_NEPGR</name>
<sequence>MHHVKGRSANQKSTRKSAQQDVVPTILIHADSSAGEKEATVANHDVPLKKALHADLARDVHVNNVDFNGSPKSFAVLQILEDSAEMEVDATECKSSIGMGDDELKAPPSVKRSDLNLKAAADCDALPGNQSLDRRGLDSQIPLSDVMLSTPIVEGVYNNSEVEGCNSELEFSNSVALSPADADAHCCPSGSFLINGACSITYVDMVHRGLKVSDAELPSRCAVPFPILEEDRAVALGTLSGVAASFGPAPRPHVANADHLCLEPRACTSVGELRRSIDEMRLHFEATQWGFKF</sequence>
<keyword evidence="3" id="KW-1185">Reference proteome</keyword>
<feature type="region of interest" description="Disordered" evidence="1">
    <location>
        <begin position="1"/>
        <end position="22"/>
    </location>
</feature>
<evidence type="ECO:0000313" key="2">
    <source>
        <dbReference type="EMBL" id="GMH19260.1"/>
    </source>
</evidence>
<evidence type="ECO:0000256" key="1">
    <source>
        <dbReference type="SAM" id="MobiDB-lite"/>
    </source>
</evidence>
<dbReference type="EMBL" id="BSYO01000020">
    <property type="protein sequence ID" value="GMH19260.1"/>
    <property type="molecule type" value="Genomic_DNA"/>
</dbReference>
<protein>
    <submittedName>
        <fullName evidence="2">Uncharacterized protein</fullName>
    </submittedName>
</protein>
<feature type="compositionally biased region" description="Polar residues" evidence="1">
    <location>
        <begin position="8"/>
        <end position="22"/>
    </location>
</feature>
<dbReference type="Proteomes" id="UP001279734">
    <property type="component" value="Unassembled WGS sequence"/>
</dbReference>
<gene>
    <name evidence="2" type="ORF">Nepgr_021101</name>
</gene>
<proteinExistence type="predicted"/>
<accession>A0AAD3XWX3</accession>
<evidence type="ECO:0000313" key="3">
    <source>
        <dbReference type="Proteomes" id="UP001279734"/>
    </source>
</evidence>
<organism evidence="2 3">
    <name type="scientific">Nepenthes gracilis</name>
    <name type="common">Slender pitcher plant</name>
    <dbReference type="NCBI Taxonomy" id="150966"/>
    <lineage>
        <taxon>Eukaryota</taxon>
        <taxon>Viridiplantae</taxon>
        <taxon>Streptophyta</taxon>
        <taxon>Embryophyta</taxon>
        <taxon>Tracheophyta</taxon>
        <taxon>Spermatophyta</taxon>
        <taxon>Magnoliopsida</taxon>
        <taxon>eudicotyledons</taxon>
        <taxon>Gunneridae</taxon>
        <taxon>Pentapetalae</taxon>
        <taxon>Caryophyllales</taxon>
        <taxon>Nepenthaceae</taxon>
        <taxon>Nepenthes</taxon>
    </lineage>
</organism>
<reference evidence="2" key="1">
    <citation type="submission" date="2023-05" db="EMBL/GenBank/DDBJ databases">
        <title>Nepenthes gracilis genome sequencing.</title>
        <authorList>
            <person name="Fukushima K."/>
        </authorList>
    </citation>
    <scope>NUCLEOTIDE SEQUENCE</scope>
    <source>
        <strain evidence="2">SING2019-196</strain>
    </source>
</reference>
<comment type="caution">
    <text evidence="2">The sequence shown here is derived from an EMBL/GenBank/DDBJ whole genome shotgun (WGS) entry which is preliminary data.</text>
</comment>